<evidence type="ECO:0000256" key="1">
    <source>
        <dbReference type="SAM" id="Phobius"/>
    </source>
</evidence>
<dbReference type="RefSeq" id="WP_325063106.1">
    <property type="nucleotide sequence ID" value="NZ_WIND01000002.1"/>
</dbReference>
<evidence type="ECO:0000313" key="3">
    <source>
        <dbReference type="EMBL" id="MSU88972.1"/>
    </source>
</evidence>
<keyword evidence="1" id="KW-0812">Transmembrane</keyword>
<dbReference type="AlphaFoldDB" id="A0A6L5YYL4"/>
<dbReference type="InterPro" id="IPR018704">
    <property type="entry name" value="SecYEG/CpoB_TPR"/>
</dbReference>
<feature type="transmembrane region" description="Helical" evidence="1">
    <location>
        <begin position="28"/>
        <end position="45"/>
    </location>
</feature>
<comment type="caution">
    <text evidence="3">The sequence shown here is derived from an EMBL/GenBank/DDBJ whole genome shotgun (WGS) entry which is preliminary data.</text>
</comment>
<keyword evidence="1" id="KW-1133">Transmembrane helix</keyword>
<dbReference type="Proteomes" id="UP000474957">
    <property type="component" value="Unassembled WGS sequence"/>
</dbReference>
<feature type="domain" description="Ancillary SecYEG translocon subunit/Cell division coordinator CpoB TPR" evidence="2">
    <location>
        <begin position="27"/>
        <end position="188"/>
    </location>
</feature>
<gene>
    <name evidence="3" type="ORF">GE300_04950</name>
</gene>
<keyword evidence="4" id="KW-1185">Reference proteome</keyword>
<sequence>MSDYDSFLDEVTEEVRRDRMIGFLRRNAIWIAAAVILIVGGASAWEWRKAQARAEAEARGAALWAALEAEDPAAQAAALDGIDMAGSGDGAALLALHRAAIATQADDREAAVAALREVAGRADVSPALRDVARLKLVGAGHGIVDAEERLDILQQLTAEGHALRALALEQQALIRLEQGDVPGAVADFRAIGEDPRAGADVRDRAQRLVVVLGGDEVREDG</sequence>
<protein>
    <submittedName>
        <fullName evidence="3">Tetratricopeptide repeat protein</fullName>
    </submittedName>
</protein>
<evidence type="ECO:0000313" key="4">
    <source>
        <dbReference type="Proteomes" id="UP000474957"/>
    </source>
</evidence>
<keyword evidence="1" id="KW-0472">Membrane</keyword>
<dbReference type="EMBL" id="WIND01000002">
    <property type="protein sequence ID" value="MSU88972.1"/>
    <property type="molecule type" value="Genomic_DNA"/>
</dbReference>
<evidence type="ECO:0000259" key="2">
    <source>
        <dbReference type="Pfam" id="PF09976"/>
    </source>
</evidence>
<reference evidence="3 4" key="1">
    <citation type="submission" date="2019-10" db="EMBL/GenBank/DDBJ databases">
        <title>Cognatihalovulum marinum gen. nov. sp. nov., a new member of the family Rhodobacteraceae isolated from deep seawater of the Northwest Indian Ocean.</title>
        <authorList>
            <person name="Ruan C."/>
            <person name="Wang J."/>
            <person name="Zheng X."/>
            <person name="Song L."/>
            <person name="Zhu Y."/>
            <person name="Huang Y."/>
            <person name="Lu Z."/>
            <person name="Du W."/>
            <person name="Huang L."/>
            <person name="Dai X."/>
        </authorList>
    </citation>
    <scope>NUCLEOTIDE SEQUENCE [LARGE SCALE GENOMIC DNA]</scope>
    <source>
        <strain evidence="3 4">2CG4</strain>
    </source>
</reference>
<name>A0A6L5YYL4_9RHOB</name>
<organism evidence="3 4">
    <name type="scientific">Halovulum marinum</name>
    <dbReference type="NCBI Taxonomy" id="2662447"/>
    <lineage>
        <taxon>Bacteria</taxon>
        <taxon>Pseudomonadati</taxon>
        <taxon>Pseudomonadota</taxon>
        <taxon>Alphaproteobacteria</taxon>
        <taxon>Rhodobacterales</taxon>
        <taxon>Paracoccaceae</taxon>
        <taxon>Halovulum</taxon>
    </lineage>
</organism>
<accession>A0A6L5YYL4</accession>
<proteinExistence type="predicted"/>
<dbReference type="Pfam" id="PF09976">
    <property type="entry name" value="TPR_21"/>
    <property type="match status" value="1"/>
</dbReference>